<evidence type="ECO:0008006" key="4">
    <source>
        <dbReference type="Google" id="ProtNLM"/>
    </source>
</evidence>
<dbReference type="Proteomes" id="UP000467840">
    <property type="component" value="Chromosome 2"/>
</dbReference>
<accession>A0A6A6KSW0</accession>
<comment type="caution">
    <text evidence="2">The sequence shown here is derived from an EMBL/GenBank/DDBJ whole genome shotgun (WGS) entry which is preliminary data.</text>
</comment>
<evidence type="ECO:0000313" key="2">
    <source>
        <dbReference type="EMBL" id="KAF2291295.1"/>
    </source>
</evidence>
<protein>
    <recommendedName>
        <fullName evidence="4">Retrotransposon Copia-like N-terminal domain-containing protein</fullName>
    </recommendedName>
</protein>
<evidence type="ECO:0000256" key="1">
    <source>
        <dbReference type="SAM" id="MobiDB-lite"/>
    </source>
</evidence>
<evidence type="ECO:0000313" key="3">
    <source>
        <dbReference type="Proteomes" id="UP000467840"/>
    </source>
</evidence>
<name>A0A6A6KSW0_HEVBR</name>
<gene>
    <name evidence="2" type="ORF">GH714_022296</name>
</gene>
<proteinExistence type="predicted"/>
<feature type="region of interest" description="Disordered" evidence="1">
    <location>
        <begin position="38"/>
        <end position="57"/>
    </location>
</feature>
<dbReference type="EMBL" id="JAAGAX010000015">
    <property type="protein sequence ID" value="KAF2291295.1"/>
    <property type="molecule type" value="Genomic_DNA"/>
</dbReference>
<dbReference type="AlphaFoldDB" id="A0A6A6KSW0"/>
<organism evidence="2 3">
    <name type="scientific">Hevea brasiliensis</name>
    <name type="common">Para rubber tree</name>
    <name type="synonym">Siphonia brasiliensis</name>
    <dbReference type="NCBI Taxonomy" id="3981"/>
    <lineage>
        <taxon>Eukaryota</taxon>
        <taxon>Viridiplantae</taxon>
        <taxon>Streptophyta</taxon>
        <taxon>Embryophyta</taxon>
        <taxon>Tracheophyta</taxon>
        <taxon>Spermatophyta</taxon>
        <taxon>Magnoliopsida</taxon>
        <taxon>eudicotyledons</taxon>
        <taxon>Gunneridae</taxon>
        <taxon>Pentapetalae</taxon>
        <taxon>rosids</taxon>
        <taxon>fabids</taxon>
        <taxon>Malpighiales</taxon>
        <taxon>Euphorbiaceae</taxon>
        <taxon>Crotonoideae</taxon>
        <taxon>Micrandreae</taxon>
        <taxon>Hevea</taxon>
    </lineage>
</organism>
<keyword evidence="3" id="KW-1185">Reference proteome</keyword>
<reference evidence="2 3" key="1">
    <citation type="journal article" date="2020" name="Mol. Plant">
        <title>The Chromosome-Based Rubber Tree Genome Provides New Insights into Spurge Genome Evolution and Rubber Biosynthesis.</title>
        <authorList>
            <person name="Liu J."/>
            <person name="Shi C."/>
            <person name="Shi C.C."/>
            <person name="Li W."/>
            <person name="Zhang Q.J."/>
            <person name="Zhang Y."/>
            <person name="Li K."/>
            <person name="Lu H.F."/>
            <person name="Shi C."/>
            <person name="Zhu S.T."/>
            <person name="Xiao Z.Y."/>
            <person name="Nan H."/>
            <person name="Yue Y."/>
            <person name="Zhu X.G."/>
            <person name="Wu Y."/>
            <person name="Hong X.N."/>
            <person name="Fan G.Y."/>
            <person name="Tong Y."/>
            <person name="Zhang D."/>
            <person name="Mao C.L."/>
            <person name="Liu Y.L."/>
            <person name="Hao S.J."/>
            <person name="Liu W.Q."/>
            <person name="Lv M.Q."/>
            <person name="Zhang H.B."/>
            <person name="Liu Y."/>
            <person name="Hu-Tang G.R."/>
            <person name="Wang J.P."/>
            <person name="Wang J.H."/>
            <person name="Sun Y.H."/>
            <person name="Ni S.B."/>
            <person name="Chen W.B."/>
            <person name="Zhang X.C."/>
            <person name="Jiao Y.N."/>
            <person name="Eichler E.E."/>
            <person name="Li G.H."/>
            <person name="Liu X."/>
            <person name="Gao L.Z."/>
        </authorList>
    </citation>
    <scope>NUCLEOTIDE SEQUENCE [LARGE SCALE GENOMIC DNA]</scope>
    <source>
        <strain evidence="3">cv. GT1</strain>
        <tissue evidence="2">Leaf</tissue>
    </source>
</reference>
<sequence length="110" mass="12639">MNNNNATVEMLTTTNFKQWKEEIDFAFSMGEKDLALREDEPAKPTTESSDEQKEQYAKWERSNRLSLIAIRRTISDYLKSGLPSNINVKAYLATVKQSEIKAAYNTQNQT</sequence>